<name>A0AA40DYV6_9PEZI</name>
<proteinExistence type="predicted"/>
<evidence type="ECO:0000256" key="1">
    <source>
        <dbReference type="SAM" id="MobiDB-lite"/>
    </source>
</evidence>
<gene>
    <name evidence="2" type="ORF">B0T26DRAFT_699704</name>
</gene>
<evidence type="ECO:0000313" key="2">
    <source>
        <dbReference type="EMBL" id="KAK0721564.1"/>
    </source>
</evidence>
<dbReference type="RefSeq" id="XP_060297488.1">
    <property type="nucleotide sequence ID" value="XM_060441485.1"/>
</dbReference>
<dbReference type="EMBL" id="JAUIRO010000003">
    <property type="protein sequence ID" value="KAK0721564.1"/>
    <property type="molecule type" value="Genomic_DNA"/>
</dbReference>
<dbReference type="Proteomes" id="UP001172101">
    <property type="component" value="Unassembled WGS sequence"/>
</dbReference>
<sequence length="233" mass="24904">MKAFHGASIFNYSAFYLTLEAASTQIEASLGIRTRAEAAKLGADGDPGGKDVPRPVHDVDGGRLAVGTGAWASHPRAVLHAGRVVEGGLAGEVVGPDGQLVVLGVPVGVVRDPVFADVDGRACRREATAVHLDDVHVAGPVCEPRDGEVADRRRRRRRRLLDARVSCRRADVVERAAEVVAQHARGRADGRWPVGVDRRSSNNGSLSRRAAAEDGEQGDTQQPLHVRLKVKEM</sequence>
<protein>
    <submittedName>
        <fullName evidence="2">Uncharacterized protein</fullName>
    </submittedName>
</protein>
<comment type="caution">
    <text evidence="2">The sequence shown here is derived from an EMBL/GenBank/DDBJ whole genome shotgun (WGS) entry which is preliminary data.</text>
</comment>
<dbReference type="GeneID" id="85324755"/>
<feature type="region of interest" description="Disordered" evidence="1">
    <location>
        <begin position="190"/>
        <end position="225"/>
    </location>
</feature>
<accession>A0AA40DYV6</accession>
<keyword evidence="3" id="KW-1185">Reference proteome</keyword>
<feature type="compositionally biased region" description="Basic and acidic residues" evidence="1">
    <location>
        <begin position="190"/>
        <end position="200"/>
    </location>
</feature>
<reference evidence="2" key="1">
    <citation type="submission" date="2023-06" db="EMBL/GenBank/DDBJ databases">
        <title>Genome-scale phylogeny and comparative genomics of the fungal order Sordariales.</title>
        <authorList>
            <consortium name="Lawrence Berkeley National Laboratory"/>
            <person name="Hensen N."/>
            <person name="Bonometti L."/>
            <person name="Westerberg I."/>
            <person name="Brannstrom I.O."/>
            <person name="Guillou S."/>
            <person name="Cros-Aarteil S."/>
            <person name="Calhoun S."/>
            <person name="Haridas S."/>
            <person name="Kuo A."/>
            <person name="Mondo S."/>
            <person name="Pangilinan J."/>
            <person name="Riley R."/>
            <person name="LaButti K."/>
            <person name="Andreopoulos B."/>
            <person name="Lipzen A."/>
            <person name="Chen C."/>
            <person name="Yanf M."/>
            <person name="Daum C."/>
            <person name="Ng V."/>
            <person name="Clum A."/>
            <person name="Steindorff A."/>
            <person name="Ohm R."/>
            <person name="Martin F."/>
            <person name="Silar P."/>
            <person name="Natvig D."/>
            <person name="Lalanne C."/>
            <person name="Gautier V."/>
            <person name="Ament-velasquez S.L."/>
            <person name="Kruys A."/>
            <person name="Hutchinson M.I."/>
            <person name="Powell A.J."/>
            <person name="Barry K."/>
            <person name="Miller A.N."/>
            <person name="Grigoriev I.V."/>
            <person name="Debuchy R."/>
            <person name="Gladieux P."/>
            <person name="Thoren M.H."/>
            <person name="Johannesson H."/>
        </authorList>
    </citation>
    <scope>NUCLEOTIDE SEQUENCE</scope>
    <source>
        <strain evidence="2">SMH2392-1A</strain>
    </source>
</reference>
<organism evidence="2 3">
    <name type="scientific">Lasiosphaeria miniovina</name>
    <dbReference type="NCBI Taxonomy" id="1954250"/>
    <lineage>
        <taxon>Eukaryota</taxon>
        <taxon>Fungi</taxon>
        <taxon>Dikarya</taxon>
        <taxon>Ascomycota</taxon>
        <taxon>Pezizomycotina</taxon>
        <taxon>Sordariomycetes</taxon>
        <taxon>Sordariomycetidae</taxon>
        <taxon>Sordariales</taxon>
        <taxon>Lasiosphaeriaceae</taxon>
        <taxon>Lasiosphaeria</taxon>
    </lineage>
</organism>
<evidence type="ECO:0000313" key="3">
    <source>
        <dbReference type="Proteomes" id="UP001172101"/>
    </source>
</evidence>
<dbReference type="AlphaFoldDB" id="A0AA40DYV6"/>